<evidence type="ECO:0000313" key="1">
    <source>
        <dbReference type="EMBL" id="MFC3765055.1"/>
    </source>
</evidence>
<dbReference type="Gene3D" id="1.10.150.240">
    <property type="entry name" value="Putative phosphatase, domain 2"/>
    <property type="match status" value="1"/>
</dbReference>
<accession>A0ABV7YLT0</accession>
<dbReference type="Gene3D" id="3.40.50.1000">
    <property type="entry name" value="HAD superfamily/HAD-like"/>
    <property type="match status" value="1"/>
</dbReference>
<dbReference type="EMBL" id="JBHRZH010000036">
    <property type="protein sequence ID" value="MFC3765055.1"/>
    <property type="molecule type" value="Genomic_DNA"/>
</dbReference>
<keyword evidence="2" id="KW-1185">Reference proteome</keyword>
<organism evidence="1 2">
    <name type="scientific">Tenggerimyces flavus</name>
    <dbReference type="NCBI Taxonomy" id="1708749"/>
    <lineage>
        <taxon>Bacteria</taxon>
        <taxon>Bacillati</taxon>
        <taxon>Actinomycetota</taxon>
        <taxon>Actinomycetes</taxon>
        <taxon>Propionibacteriales</taxon>
        <taxon>Nocardioidaceae</taxon>
        <taxon>Tenggerimyces</taxon>
    </lineage>
</organism>
<dbReference type="InterPro" id="IPR036412">
    <property type="entry name" value="HAD-like_sf"/>
</dbReference>
<dbReference type="SFLD" id="SFLDG01135">
    <property type="entry name" value="C1.5.6:_HAD__Beta-PGM__Phospha"/>
    <property type="match status" value="1"/>
</dbReference>
<gene>
    <name evidence="1" type="ORF">ACFOUW_29750</name>
</gene>
<dbReference type="SFLD" id="SFLDG01129">
    <property type="entry name" value="C1.5:_HAD__Beta-PGM__Phosphata"/>
    <property type="match status" value="1"/>
</dbReference>
<dbReference type="InterPro" id="IPR023198">
    <property type="entry name" value="PGP-like_dom2"/>
</dbReference>
<dbReference type="Pfam" id="PF00702">
    <property type="entry name" value="Hydrolase"/>
    <property type="match status" value="1"/>
</dbReference>
<dbReference type="InterPro" id="IPR006439">
    <property type="entry name" value="HAD-SF_hydro_IA"/>
</dbReference>
<dbReference type="PANTHER" id="PTHR43481:SF4">
    <property type="entry name" value="GLYCEROL-1-PHOSPHATE PHOSPHOHYDROLASE 1-RELATED"/>
    <property type="match status" value="1"/>
</dbReference>
<dbReference type="InterPro" id="IPR051806">
    <property type="entry name" value="HAD-like_SPP"/>
</dbReference>
<dbReference type="PRINTS" id="PR00413">
    <property type="entry name" value="HADHALOGNASE"/>
</dbReference>
<dbReference type="SUPFAM" id="SSF56784">
    <property type="entry name" value="HAD-like"/>
    <property type="match status" value="1"/>
</dbReference>
<reference evidence="2" key="1">
    <citation type="journal article" date="2019" name="Int. J. Syst. Evol. Microbiol.">
        <title>The Global Catalogue of Microorganisms (GCM) 10K type strain sequencing project: providing services to taxonomists for standard genome sequencing and annotation.</title>
        <authorList>
            <consortium name="The Broad Institute Genomics Platform"/>
            <consortium name="The Broad Institute Genome Sequencing Center for Infectious Disease"/>
            <person name="Wu L."/>
            <person name="Ma J."/>
        </authorList>
    </citation>
    <scope>NUCLEOTIDE SEQUENCE [LARGE SCALE GENOMIC DNA]</scope>
    <source>
        <strain evidence="2">CGMCC 4.7241</strain>
    </source>
</reference>
<dbReference type="NCBIfam" id="TIGR01509">
    <property type="entry name" value="HAD-SF-IA-v3"/>
    <property type="match status" value="1"/>
</dbReference>
<dbReference type="GO" id="GO:0016787">
    <property type="term" value="F:hydrolase activity"/>
    <property type="evidence" value="ECO:0007669"/>
    <property type="project" value="UniProtKB-KW"/>
</dbReference>
<dbReference type="InterPro" id="IPR023214">
    <property type="entry name" value="HAD_sf"/>
</dbReference>
<name>A0ABV7YLT0_9ACTN</name>
<dbReference type="Proteomes" id="UP001595699">
    <property type="component" value="Unassembled WGS sequence"/>
</dbReference>
<keyword evidence="1" id="KW-0378">Hydrolase</keyword>
<sequence>MTAERTEFHVDAVLLDLDGTLIDSTPIIVRSWSRWAEEFGVTTAQFEALGSLHGRTSGAIVRALVPPDRVAAGERRIDELETTDVDGLVPLPGVTAFLAKIPAGRWAIVTSGNDAIAGVRTKAAGLEPTVLITADDVTYGKPHPEPFLLGAERLGVAPERCLVIEDAPAGLEAARKAGMRTIAVTTSHRAADLDADLVVSGIHELDLHVSGGPLIVRAAGAASSED</sequence>
<dbReference type="RefSeq" id="WP_205119228.1">
    <property type="nucleotide sequence ID" value="NZ_JAFBCM010000001.1"/>
</dbReference>
<dbReference type="SFLD" id="SFLDS00003">
    <property type="entry name" value="Haloacid_Dehalogenase"/>
    <property type="match status" value="1"/>
</dbReference>
<proteinExistence type="predicted"/>
<comment type="caution">
    <text evidence="1">The sequence shown here is derived from an EMBL/GenBank/DDBJ whole genome shotgun (WGS) entry which is preliminary data.</text>
</comment>
<protein>
    <submittedName>
        <fullName evidence="1">HAD-IA family hydrolase</fullName>
    </submittedName>
</protein>
<dbReference type="PANTHER" id="PTHR43481">
    <property type="entry name" value="FRUCTOSE-1-PHOSPHATE PHOSPHATASE"/>
    <property type="match status" value="1"/>
</dbReference>
<evidence type="ECO:0000313" key="2">
    <source>
        <dbReference type="Proteomes" id="UP001595699"/>
    </source>
</evidence>